<reference evidence="1" key="1">
    <citation type="submission" date="2021-03" db="EMBL/GenBank/DDBJ databases">
        <title>Evolutionary priming and transition to the ectomycorrhizal habit in an iconic lineage of mushroom-forming fungi: is preadaptation a requirement?</title>
        <authorList>
            <consortium name="DOE Joint Genome Institute"/>
            <person name="Looney B.P."/>
            <person name="Miyauchi S."/>
            <person name="Morin E."/>
            <person name="Drula E."/>
            <person name="Courty P.E."/>
            <person name="Chicoki N."/>
            <person name="Fauchery L."/>
            <person name="Kohler A."/>
            <person name="Kuo A."/>
            <person name="LaButti K."/>
            <person name="Pangilinan J."/>
            <person name="Lipzen A."/>
            <person name="Riley R."/>
            <person name="Andreopoulos W."/>
            <person name="He G."/>
            <person name="Johnson J."/>
            <person name="Barry K.W."/>
            <person name="Grigoriev I.V."/>
            <person name="Nagy L."/>
            <person name="Hibbett D."/>
            <person name="Henrissat B."/>
            <person name="Matheny P.B."/>
            <person name="Labbe J."/>
            <person name="Martin A.F."/>
        </authorList>
    </citation>
    <scope>NUCLEOTIDE SEQUENCE</scope>
    <source>
        <strain evidence="1">BPL698</strain>
    </source>
</reference>
<keyword evidence="2" id="KW-1185">Reference proteome</keyword>
<comment type="caution">
    <text evidence="1">The sequence shown here is derived from an EMBL/GenBank/DDBJ whole genome shotgun (WGS) entry which is preliminary data.</text>
</comment>
<accession>A0ACC0TZL6</accession>
<evidence type="ECO:0000313" key="1">
    <source>
        <dbReference type="EMBL" id="KAI9453278.1"/>
    </source>
</evidence>
<dbReference type="Proteomes" id="UP001207468">
    <property type="component" value="Unassembled WGS sequence"/>
</dbReference>
<name>A0ACC0TZL6_9AGAM</name>
<proteinExistence type="predicted"/>
<evidence type="ECO:0000313" key="2">
    <source>
        <dbReference type="Proteomes" id="UP001207468"/>
    </source>
</evidence>
<gene>
    <name evidence="1" type="ORF">F5148DRAFT_1233626</name>
</gene>
<sequence length="459" mass="48781">MMFPPLRFLTVNAIVVFICGPTIVHAWCRNQPGDPGYPSVADWSTFNDTISGRLLSIVPSAEACRELSCTEAQWKSGIFRQTIPGSMNAYNWEQDYGPPPQLCLRNGSDCAQGNVPLFAAGIRFAQVHSLRVVIKSSGHDYLGRSTAKNSLLLWTAFLKNITFTDQFSIAGVDHGPAVTVGSGVGLKTLYVAAKAQDKMFIGGTAATVSPAGGYTQGAGHSAFSPLYGLAADNVLQFNVVLADWLPLFWAMRGGGAGSWGVIIDATFPTLPIFNVTLHTVNVLTATLDQTDCLMATHAMHINDWDDVGAGQYFYLTGSKSNSTLVLSTLFKDLDGEASKSQMSSFLADVTALGAVVQGESTVTTSRLVPSTVYTHPPKSVGSAYRQLLSQDVQSVLGHLVAGGRVAVNAKIDSAVIATKRWDSTLSAEAVQALRLDFTATVRPVLEELAGGASSGSYSN</sequence>
<protein>
    <submittedName>
        <fullName evidence="1">FAD-binding domain-containing protein</fullName>
    </submittedName>
</protein>
<dbReference type="EMBL" id="JAGFNK010000310">
    <property type="protein sequence ID" value="KAI9453278.1"/>
    <property type="molecule type" value="Genomic_DNA"/>
</dbReference>
<organism evidence="1 2">
    <name type="scientific">Russula earlei</name>
    <dbReference type="NCBI Taxonomy" id="71964"/>
    <lineage>
        <taxon>Eukaryota</taxon>
        <taxon>Fungi</taxon>
        <taxon>Dikarya</taxon>
        <taxon>Basidiomycota</taxon>
        <taxon>Agaricomycotina</taxon>
        <taxon>Agaricomycetes</taxon>
        <taxon>Russulales</taxon>
        <taxon>Russulaceae</taxon>
        <taxon>Russula</taxon>
    </lineage>
</organism>